<dbReference type="EMBL" id="JAQNDM010000002">
    <property type="protein sequence ID" value="MDC0714031.1"/>
    <property type="molecule type" value="Genomic_DNA"/>
</dbReference>
<accession>A0ABT5DNT0</accession>
<evidence type="ECO:0008006" key="4">
    <source>
        <dbReference type="Google" id="ProtNLM"/>
    </source>
</evidence>
<keyword evidence="1" id="KW-0732">Signal</keyword>
<keyword evidence="3" id="KW-1185">Reference proteome</keyword>
<protein>
    <recommendedName>
        <fullName evidence="4">Lipoprotein MlpA</fullName>
    </recommendedName>
</protein>
<organism evidence="2 3">
    <name type="scientific">Stigmatella ashevillensis</name>
    <dbReference type="NCBI Taxonomy" id="2995309"/>
    <lineage>
        <taxon>Bacteria</taxon>
        <taxon>Pseudomonadati</taxon>
        <taxon>Myxococcota</taxon>
        <taxon>Myxococcia</taxon>
        <taxon>Myxococcales</taxon>
        <taxon>Cystobacterineae</taxon>
        <taxon>Archangiaceae</taxon>
        <taxon>Stigmatella</taxon>
    </lineage>
</organism>
<feature type="signal peptide" evidence="1">
    <location>
        <begin position="1"/>
        <end position="20"/>
    </location>
</feature>
<proteinExistence type="predicted"/>
<comment type="caution">
    <text evidence="2">The sequence shown here is derived from an EMBL/GenBank/DDBJ whole genome shotgun (WGS) entry which is preliminary data.</text>
</comment>
<name>A0ABT5DNT0_9BACT</name>
<sequence>MIKNIVSTVTVLASASLLLAGCDQPSAGCIVQDSSSWYAKYDLKEGQTISDACRPLVPQGELVGVFKYVDPEVADSGVLTLRPAALASRSLRDPSFNNPKEGVYPQTAIADLESDPDADDFCGTSNWKPASVTATATSTVAATDISYAYNNVKVFARPDAPGTQMTGDVSYSRTENGVTCTAQMVMRAMWPAVACNPDNADSCGPSARINPAFAVVCDPVLKYCVPSKPIPSFKDE</sequence>
<dbReference type="PROSITE" id="PS51257">
    <property type="entry name" value="PROKAR_LIPOPROTEIN"/>
    <property type="match status" value="1"/>
</dbReference>
<evidence type="ECO:0000256" key="1">
    <source>
        <dbReference type="SAM" id="SignalP"/>
    </source>
</evidence>
<gene>
    <name evidence="2" type="ORF">POL68_36540</name>
</gene>
<reference evidence="2 3" key="1">
    <citation type="submission" date="2022-11" db="EMBL/GenBank/DDBJ databases">
        <title>Minimal conservation of predation-associated metabolite biosynthetic gene clusters underscores biosynthetic potential of Myxococcota including descriptions for ten novel species: Archangium lansinium sp. nov., Myxococcus landrumus sp. nov., Nannocystis bai.</title>
        <authorList>
            <person name="Ahearne A."/>
            <person name="Stevens C."/>
            <person name="Dowd S."/>
        </authorList>
    </citation>
    <scope>NUCLEOTIDE SEQUENCE [LARGE SCALE GENOMIC DNA]</scope>
    <source>
        <strain evidence="2 3">NCWAL01</strain>
    </source>
</reference>
<dbReference type="RefSeq" id="WP_272144532.1">
    <property type="nucleotide sequence ID" value="NZ_JAQNDM010000002.1"/>
</dbReference>
<dbReference type="Proteomes" id="UP001221838">
    <property type="component" value="Unassembled WGS sequence"/>
</dbReference>
<evidence type="ECO:0000313" key="2">
    <source>
        <dbReference type="EMBL" id="MDC0714031.1"/>
    </source>
</evidence>
<evidence type="ECO:0000313" key="3">
    <source>
        <dbReference type="Proteomes" id="UP001221838"/>
    </source>
</evidence>
<feature type="chain" id="PRO_5045957835" description="Lipoprotein MlpA" evidence="1">
    <location>
        <begin position="21"/>
        <end position="236"/>
    </location>
</feature>